<proteinExistence type="predicted"/>
<gene>
    <name evidence="2" type="ORF">F4556_002348</name>
</gene>
<dbReference type="AlphaFoldDB" id="A0A7W7WH63"/>
<organism evidence="2 3">
    <name type="scientific">Kitasatospora gansuensis</name>
    <dbReference type="NCBI Taxonomy" id="258050"/>
    <lineage>
        <taxon>Bacteria</taxon>
        <taxon>Bacillati</taxon>
        <taxon>Actinomycetota</taxon>
        <taxon>Actinomycetes</taxon>
        <taxon>Kitasatosporales</taxon>
        <taxon>Streptomycetaceae</taxon>
        <taxon>Kitasatospora</taxon>
    </lineage>
</organism>
<name>A0A7W7WH63_9ACTN</name>
<evidence type="ECO:0000256" key="1">
    <source>
        <dbReference type="SAM" id="Phobius"/>
    </source>
</evidence>
<keyword evidence="3" id="KW-1185">Reference proteome</keyword>
<sequence length="74" mass="7892">MGFARTDGQLNLLLQRADQTDAKVAELDKRTADEIALLRKEVDTLKGARWPLPTLGAVVSLAALGVAAYGTLGR</sequence>
<protein>
    <submittedName>
        <fullName evidence="2">Uncharacterized protein</fullName>
    </submittedName>
</protein>
<reference evidence="2 3" key="1">
    <citation type="submission" date="2020-08" db="EMBL/GenBank/DDBJ databases">
        <title>Sequencing the genomes of 1000 actinobacteria strains.</title>
        <authorList>
            <person name="Klenk H.-P."/>
        </authorList>
    </citation>
    <scope>NUCLEOTIDE SEQUENCE [LARGE SCALE GENOMIC DNA]</scope>
    <source>
        <strain evidence="2 3">DSM 44786</strain>
    </source>
</reference>
<comment type="caution">
    <text evidence="2">The sequence shown here is derived from an EMBL/GenBank/DDBJ whole genome shotgun (WGS) entry which is preliminary data.</text>
</comment>
<dbReference type="Proteomes" id="UP000573327">
    <property type="component" value="Unassembled WGS sequence"/>
</dbReference>
<feature type="transmembrane region" description="Helical" evidence="1">
    <location>
        <begin position="50"/>
        <end position="72"/>
    </location>
</feature>
<keyword evidence="1" id="KW-0812">Transmembrane</keyword>
<keyword evidence="1" id="KW-0472">Membrane</keyword>
<dbReference type="RefSeq" id="WP_246511000.1">
    <property type="nucleotide sequence ID" value="NZ_JACHJR010000001.1"/>
</dbReference>
<evidence type="ECO:0000313" key="3">
    <source>
        <dbReference type="Proteomes" id="UP000573327"/>
    </source>
</evidence>
<keyword evidence="1" id="KW-1133">Transmembrane helix</keyword>
<evidence type="ECO:0000313" key="2">
    <source>
        <dbReference type="EMBL" id="MBB4946813.1"/>
    </source>
</evidence>
<dbReference type="EMBL" id="JACHJR010000001">
    <property type="protein sequence ID" value="MBB4946813.1"/>
    <property type="molecule type" value="Genomic_DNA"/>
</dbReference>
<accession>A0A7W7WH63</accession>